<dbReference type="PANTHER" id="PTHR43002">
    <property type="entry name" value="GLYCOGEN DEBRANCHING ENZYME"/>
    <property type="match status" value="1"/>
</dbReference>
<dbReference type="SUPFAM" id="SSF51011">
    <property type="entry name" value="Glycosyl hydrolase domain"/>
    <property type="match status" value="1"/>
</dbReference>
<evidence type="ECO:0000313" key="2">
    <source>
        <dbReference type="EMBL" id="RHA83432.1"/>
    </source>
</evidence>
<dbReference type="InterPro" id="IPR017853">
    <property type="entry name" value="GH"/>
</dbReference>
<evidence type="ECO:0000259" key="1">
    <source>
        <dbReference type="Pfam" id="PF21653"/>
    </source>
</evidence>
<dbReference type="InterPro" id="IPR013780">
    <property type="entry name" value="Glyco_hydro_b"/>
</dbReference>
<dbReference type="Gene3D" id="3.20.20.80">
    <property type="entry name" value="Glycosidases"/>
    <property type="match status" value="1"/>
</dbReference>
<accession>A0A3R6A8Q3</accession>
<sequence length="173" mass="18581">MNNLSAVIYMTAQGIPFLQAGEEMLRTKIDASGGFVENSYNSPDSVNSIKWDTLEDETYQNVYHYYKGLIAFRKAHAALRLTNADDVNANITSVDGLDDNVLAFRINGGVNGETSDGIFVIFNPNNAATSVTLPDGAWDVCVDADHAGTEALTTVSGSVSVEPISAMVLVKKK</sequence>
<dbReference type="AlphaFoldDB" id="A0A3R6A8Q3"/>
<dbReference type="SUPFAM" id="SSF51445">
    <property type="entry name" value="(Trans)glycosidases"/>
    <property type="match status" value="1"/>
</dbReference>
<dbReference type="InterPro" id="IPR049117">
    <property type="entry name" value="pulA_all-beta"/>
</dbReference>
<proteinExistence type="predicted"/>
<gene>
    <name evidence="2" type="ORF">DW914_16750</name>
</gene>
<protein>
    <recommendedName>
        <fullName evidence="1">Pullulanase all-beta domain-containing protein</fullName>
    </recommendedName>
</protein>
<dbReference type="Pfam" id="PF21653">
    <property type="entry name" value="pulA_all-beta"/>
    <property type="match status" value="1"/>
</dbReference>
<dbReference type="Gene3D" id="2.60.40.1180">
    <property type="entry name" value="Golgi alpha-mannosidase II"/>
    <property type="match status" value="1"/>
</dbReference>
<dbReference type="Proteomes" id="UP000283492">
    <property type="component" value="Unassembled WGS sequence"/>
</dbReference>
<reference evidence="2 3" key="1">
    <citation type="submission" date="2018-08" db="EMBL/GenBank/DDBJ databases">
        <title>A genome reference for cultivated species of the human gut microbiota.</title>
        <authorList>
            <person name="Zou Y."/>
            <person name="Xue W."/>
            <person name="Luo G."/>
        </authorList>
    </citation>
    <scope>NUCLEOTIDE SEQUENCE [LARGE SCALE GENOMIC DNA]</scope>
    <source>
        <strain evidence="2 3">AM42-1AC</strain>
    </source>
</reference>
<evidence type="ECO:0000313" key="3">
    <source>
        <dbReference type="Proteomes" id="UP000283492"/>
    </source>
</evidence>
<organism evidence="2 3">
    <name type="scientific">Roseburia inulinivorans</name>
    <dbReference type="NCBI Taxonomy" id="360807"/>
    <lineage>
        <taxon>Bacteria</taxon>
        <taxon>Bacillati</taxon>
        <taxon>Bacillota</taxon>
        <taxon>Clostridia</taxon>
        <taxon>Lachnospirales</taxon>
        <taxon>Lachnospiraceae</taxon>
        <taxon>Roseburia</taxon>
    </lineage>
</organism>
<comment type="caution">
    <text evidence="2">The sequence shown here is derived from an EMBL/GenBank/DDBJ whole genome shotgun (WGS) entry which is preliminary data.</text>
</comment>
<feature type="domain" description="Pullulanase all-beta" evidence="1">
    <location>
        <begin position="90"/>
        <end position="145"/>
    </location>
</feature>
<dbReference type="EMBL" id="QSFX01000041">
    <property type="protein sequence ID" value="RHA83432.1"/>
    <property type="molecule type" value="Genomic_DNA"/>
</dbReference>
<name>A0A3R6A8Q3_9FIRM</name>